<proteinExistence type="predicted"/>
<evidence type="ECO:0000313" key="5">
    <source>
        <dbReference type="EMBL" id="QRO84297.1"/>
    </source>
</evidence>
<dbReference type="SMART" id="SM00382">
    <property type="entry name" value="AAA"/>
    <property type="match status" value="1"/>
</dbReference>
<organism evidence="5 6">
    <name type="scientific">Mammaliicoccus vitulinus</name>
    <dbReference type="NCBI Taxonomy" id="71237"/>
    <lineage>
        <taxon>Bacteria</taxon>
        <taxon>Bacillati</taxon>
        <taxon>Bacillota</taxon>
        <taxon>Bacilli</taxon>
        <taxon>Bacillales</taxon>
        <taxon>Staphylococcaceae</taxon>
        <taxon>Mammaliicoccus</taxon>
    </lineage>
</organism>
<dbReference type="PANTHER" id="PTHR43423">
    <property type="entry name" value="ABC TRANSPORTER I FAMILY MEMBER 17"/>
    <property type="match status" value="1"/>
</dbReference>
<keyword evidence="6" id="KW-1185">Reference proteome</keyword>
<keyword evidence="3 5" id="KW-0067">ATP-binding</keyword>
<dbReference type="EMBL" id="CP069486">
    <property type="protein sequence ID" value="QRO84297.1"/>
    <property type="molecule type" value="Genomic_DNA"/>
</dbReference>
<evidence type="ECO:0000313" key="6">
    <source>
        <dbReference type="Proteomes" id="UP000627155"/>
    </source>
</evidence>
<dbReference type="InterPro" id="IPR003439">
    <property type="entry name" value="ABC_transporter-like_ATP-bd"/>
</dbReference>
<keyword evidence="1" id="KW-0813">Transport</keyword>
<dbReference type="GO" id="GO:0005524">
    <property type="term" value="F:ATP binding"/>
    <property type="evidence" value="ECO:0007669"/>
    <property type="project" value="UniProtKB-KW"/>
</dbReference>
<dbReference type="InterPro" id="IPR027417">
    <property type="entry name" value="P-loop_NTPase"/>
</dbReference>
<dbReference type="Pfam" id="PF00005">
    <property type="entry name" value="ABC_tran"/>
    <property type="match status" value="1"/>
</dbReference>
<gene>
    <name evidence="5" type="ORF">I6J37_08720</name>
</gene>
<feature type="domain" description="ABC transporter" evidence="4">
    <location>
        <begin position="7"/>
        <end position="237"/>
    </location>
</feature>
<dbReference type="RefSeq" id="WP_103322326.1">
    <property type="nucleotide sequence ID" value="NZ_CBCPHH010000008.1"/>
</dbReference>
<dbReference type="PANTHER" id="PTHR43423:SF1">
    <property type="entry name" value="ABC TRANSPORTER I FAMILY MEMBER 17"/>
    <property type="match status" value="1"/>
</dbReference>
<keyword evidence="2" id="KW-0547">Nucleotide-binding</keyword>
<name>A0ABX7HDI2_9STAP</name>
<reference evidence="5 6" key="1">
    <citation type="submission" date="2021-02" db="EMBL/GenBank/DDBJ databases">
        <title>FDA dAtabase for Regulatory Grade micrObial Sequences (FDA-ARGOS): Supporting development and validation of Infectious Disease Dx tests.</title>
        <authorList>
            <person name="Sproer C."/>
            <person name="Gronow S."/>
            <person name="Severitt S."/>
            <person name="Schroder I."/>
            <person name="Tallon L."/>
            <person name="Sadzewicz L."/>
            <person name="Zhao X."/>
            <person name="Boylan J."/>
            <person name="Ott S."/>
            <person name="Bowen H."/>
            <person name="Vavikolanu K."/>
            <person name="Mehta A."/>
            <person name="Aluvathingal J."/>
            <person name="Nadendla S."/>
            <person name="Lowell S."/>
            <person name="Myers T."/>
            <person name="Yan Y."/>
            <person name="Sichtig H."/>
        </authorList>
    </citation>
    <scope>NUCLEOTIDE SEQUENCE [LARGE SCALE GENOMIC DNA]</scope>
    <source>
        <strain evidence="5 6">FDAARGOS_1207</strain>
    </source>
</reference>
<accession>A0ABX7HDI2</accession>
<dbReference type="PROSITE" id="PS50893">
    <property type="entry name" value="ABC_TRANSPORTER_2"/>
    <property type="match status" value="1"/>
</dbReference>
<sequence>MESDVAVQFKNVEYEINNSKILKEINGVFIQGKLTSIIGPSGAGKSTLLTLINLLKSATKGEILVGGKTIDSYDPMELRRKVQLVSQEATMIKGTVKDNLELPLILQNKNMTDEEAEHYLEDVDLSTSFLNKNSKELSGGEKQKLSLARALVNKPSIILLDEVTSALDRNSKQAIELLLQKIKREHNVTMIWITHDINQALRMSDYVWVMKNGEVVETNTVEEIENSKNTDVKSVIGEKSI</sequence>
<evidence type="ECO:0000259" key="4">
    <source>
        <dbReference type="PROSITE" id="PS50893"/>
    </source>
</evidence>
<dbReference type="Gene3D" id="3.40.50.300">
    <property type="entry name" value="P-loop containing nucleotide triphosphate hydrolases"/>
    <property type="match status" value="1"/>
</dbReference>
<evidence type="ECO:0000256" key="1">
    <source>
        <dbReference type="ARBA" id="ARBA00022448"/>
    </source>
</evidence>
<dbReference type="PROSITE" id="PS00211">
    <property type="entry name" value="ABC_TRANSPORTER_1"/>
    <property type="match status" value="1"/>
</dbReference>
<dbReference type="Proteomes" id="UP000627155">
    <property type="component" value="Chromosome"/>
</dbReference>
<evidence type="ECO:0000256" key="2">
    <source>
        <dbReference type="ARBA" id="ARBA00022741"/>
    </source>
</evidence>
<dbReference type="CDD" id="cd03260">
    <property type="entry name" value="ABC_PstB_phosphate_transporter"/>
    <property type="match status" value="1"/>
</dbReference>
<dbReference type="InterPro" id="IPR003593">
    <property type="entry name" value="AAA+_ATPase"/>
</dbReference>
<evidence type="ECO:0000256" key="3">
    <source>
        <dbReference type="ARBA" id="ARBA00022840"/>
    </source>
</evidence>
<dbReference type="InterPro" id="IPR005670">
    <property type="entry name" value="PstB-like"/>
</dbReference>
<dbReference type="InterPro" id="IPR017871">
    <property type="entry name" value="ABC_transporter-like_CS"/>
</dbReference>
<dbReference type="SUPFAM" id="SSF52540">
    <property type="entry name" value="P-loop containing nucleoside triphosphate hydrolases"/>
    <property type="match status" value="1"/>
</dbReference>
<protein>
    <submittedName>
        <fullName evidence="5">Phosphate ABC transporter ATP-binding protein</fullName>
    </submittedName>
</protein>